<keyword evidence="21" id="KW-1185">Reference proteome</keyword>
<gene>
    <name evidence="19" type="primary">cobS</name>
    <name evidence="20" type="ORF">UB32_02045</name>
</gene>
<comment type="catalytic activity">
    <reaction evidence="17 19">
        <text>alpha-ribazole + adenosylcob(III)inamide-GDP = adenosylcob(III)alamin + GMP + H(+)</text>
        <dbReference type="Rhea" id="RHEA:16049"/>
        <dbReference type="ChEBI" id="CHEBI:10329"/>
        <dbReference type="ChEBI" id="CHEBI:15378"/>
        <dbReference type="ChEBI" id="CHEBI:18408"/>
        <dbReference type="ChEBI" id="CHEBI:58115"/>
        <dbReference type="ChEBI" id="CHEBI:60487"/>
        <dbReference type="EC" id="2.7.8.26"/>
    </reaction>
</comment>
<evidence type="ECO:0000256" key="7">
    <source>
        <dbReference type="ARBA" id="ARBA00022475"/>
    </source>
</evidence>
<evidence type="ECO:0000256" key="15">
    <source>
        <dbReference type="ARBA" id="ARBA00032605"/>
    </source>
</evidence>
<comment type="pathway">
    <text evidence="3 19">Cofactor biosynthesis; adenosylcobalamin biosynthesis; adenosylcobalamin from cob(II)yrinate a,c-diamide: step 7/7.</text>
</comment>
<reference evidence="20 21" key="1">
    <citation type="submission" date="2015-01" db="EMBL/GenBank/DDBJ databases">
        <title>Draft genome sequences of the supercritical CO2 tolerant bacteria Bacillus subterraneus MITOT1 and Bacillus cereus MIT0214.</title>
        <authorList>
            <person name="Peet K.C."/>
            <person name="Thompson J.R."/>
        </authorList>
    </citation>
    <scope>NUCLEOTIDE SEQUENCE [LARGE SCALE GENOMIC DNA]</scope>
    <source>
        <strain evidence="20 21">MITOT1</strain>
    </source>
</reference>
<comment type="caution">
    <text evidence="20">The sequence shown here is derived from an EMBL/GenBank/DDBJ whole genome shotgun (WGS) entry which is preliminary data.</text>
</comment>
<feature type="transmembrane region" description="Helical" evidence="19">
    <location>
        <begin position="37"/>
        <end position="56"/>
    </location>
</feature>
<keyword evidence="12 19" id="KW-1133">Transmembrane helix</keyword>
<evidence type="ECO:0000256" key="17">
    <source>
        <dbReference type="ARBA" id="ARBA00048623"/>
    </source>
</evidence>
<feature type="transmembrane region" description="Helical" evidence="19">
    <location>
        <begin position="111"/>
        <end position="134"/>
    </location>
</feature>
<dbReference type="OrthoDB" id="9794626at2"/>
<feature type="transmembrane region" description="Helical" evidence="19">
    <location>
        <begin position="184"/>
        <end position="201"/>
    </location>
</feature>
<dbReference type="RefSeq" id="WP_044390794.1">
    <property type="nucleotide sequence ID" value="NZ_JXIQ01000015.1"/>
</dbReference>
<evidence type="ECO:0000313" key="20">
    <source>
        <dbReference type="EMBL" id="KIY23593.1"/>
    </source>
</evidence>
<comment type="cofactor">
    <cofactor evidence="1 19">
        <name>Mg(2+)</name>
        <dbReference type="ChEBI" id="CHEBI:18420"/>
    </cofactor>
</comment>
<dbReference type="GO" id="GO:0005886">
    <property type="term" value="C:plasma membrane"/>
    <property type="evidence" value="ECO:0007669"/>
    <property type="project" value="UniProtKB-SubCell"/>
</dbReference>
<dbReference type="UniPathway" id="UPA00148">
    <property type="reaction ID" value="UER00238"/>
</dbReference>
<comment type="function">
    <text evidence="14 19">Joins adenosylcobinamide-GDP and alpha-ribazole to generate adenosylcobalamin (Ado-cobalamin). Also synthesizes adenosylcobalamin 5'-phosphate from adenosylcobinamide-GDP and alpha-ribazole 5'-phosphate.</text>
</comment>
<accession>A0A0D6ZG37</accession>
<feature type="transmembrane region" description="Helical" evidence="19">
    <location>
        <begin position="207"/>
        <end position="225"/>
    </location>
</feature>
<evidence type="ECO:0000256" key="4">
    <source>
        <dbReference type="ARBA" id="ARBA00010561"/>
    </source>
</evidence>
<keyword evidence="8 19" id="KW-0169">Cobalamin biosynthesis</keyword>
<dbReference type="EC" id="2.7.8.26" evidence="5 19"/>
<feature type="transmembrane region" description="Helical" evidence="19">
    <location>
        <begin position="140"/>
        <end position="163"/>
    </location>
</feature>
<dbReference type="InterPro" id="IPR003805">
    <property type="entry name" value="CobS"/>
</dbReference>
<dbReference type="GO" id="GO:0009236">
    <property type="term" value="P:cobalamin biosynthetic process"/>
    <property type="evidence" value="ECO:0007669"/>
    <property type="project" value="UniProtKB-UniRule"/>
</dbReference>
<evidence type="ECO:0000256" key="16">
    <source>
        <dbReference type="ARBA" id="ARBA00032853"/>
    </source>
</evidence>
<evidence type="ECO:0000256" key="2">
    <source>
        <dbReference type="ARBA" id="ARBA00004651"/>
    </source>
</evidence>
<dbReference type="NCBIfam" id="TIGR00317">
    <property type="entry name" value="cobS"/>
    <property type="match status" value="1"/>
</dbReference>
<organism evidence="20 21">
    <name type="scientific">Mesobacillus subterraneus</name>
    <dbReference type="NCBI Taxonomy" id="285983"/>
    <lineage>
        <taxon>Bacteria</taxon>
        <taxon>Bacillati</taxon>
        <taxon>Bacillota</taxon>
        <taxon>Bacilli</taxon>
        <taxon>Bacillales</taxon>
        <taxon>Bacillaceae</taxon>
        <taxon>Mesobacillus</taxon>
    </lineage>
</organism>
<keyword evidence="13 19" id="KW-0472">Membrane</keyword>
<comment type="similarity">
    <text evidence="4 19">Belongs to the CobS family.</text>
</comment>
<dbReference type="AlphaFoldDB" id="A0A0D6ZG37"/>
<keyword evidence="11 19" id="KW-0460">Magnesium</keyword>
<proteinExistence type="inferred from homology"/>
<dbReference type="PATRIC" id="fig|285983.3.peg.1851"/>
<keyword evidence="10 19" id="KW-0812">Transmembrane</keyword>
<evidence type="ECO:0000256" key="8">
    <source>
        <dbReference type="ARBA" id="ARBA00022573"/>
    </source>
</evidence>
<evidence type="ECO:0000256" key="3">
    <source>
        <dbReference type="ARBA" id="ARBA00004663"/>
    </source>
</evidence>
<feature type="transmembrane region" description="Helical" evidence="19">
    <location>
        <begin position="237"/>
        <end position="259"/>
    </location>
</feature>
<dbReference type="PANTHER" id="PTHR34148:SF1">
    <property type="entry name" value="ADENOSYLCOBINAMIDE-GDP RIBAZOLETRANSFERASE"/>
    <property type="match status" value="1"/>
</dbReference>
<evidence type="ECO:0000256" key="18">
    <source>
        <dbReference type="ARBA" id="ARBA00049504"/>
    </source>
</evidence>
<dbReference type="EMBL" id="JXIQ01000015">
    <property type="protein sequence ID" value="KIY23593.1"/>
    <property type="molecule type" value="Genomic_DNA"/>
</dbReference>
<evidence type="ECO:0000256" key="12">
    <source>
        <dbReference type="ARBA" id="ARBA00022989"/>
    </source>
</evidence>
<evidence type="ECO:0000256" key="1">
    <source>
        <dbReference type="ARBA" id="ARBA00001946"/>
    </source>
</evidence>
<dbReference type="Pfam" id="PF02654">
    <property type="entry name" value="CobS"/>
    <property type="match status" value="1"/>
</dbReference>
<name>A0A0D6ZG37_9BACI</name>
<keyword evidence="7 19" id="KW-1003">Cell membrane</keyword>
<evidence type="ECO:0000256" key="5">
    <source>
        <dbReference type="ARBA" id="ARBA00013200"/>
    </source>
</evidence>
<keyword evidence="9 19" id="KW-0808">Transferase</keyword>
<evidence type="ECO:0000256" key="11">
    <source>
        <dbReference type="ARBA" id="ARBA00022842"/>
    </source>
</evidence>
<protein>
    <recommendedName>
        <fullName evidence="6 19">Adenosylcobinamide-GDP ribazoletransferase</fullName>
        <ecNumber evidence="5 19">2.7.8.26</ecNumber>
    </recommendedName>
    <alternativeName>
        <fullName evidence="16 19">Cobalamin synthase</fullName>
    </alternativeName>
    <alternativeName>
        <fullName evidence="15 19">Cobalamin-5'-phosphate synthase</fullName>
    </alternativeName>
</protein>
<dbReference type="PANTHER" id="PTHR34148">
    <property type="entry name" value="ADENOSYLCOBINAMIDE-GDP RIBAZOLETRANSFERASE"/>
    <property type="match status" value="1"/>
</dbReference>
<dbReference type="GO" id="GO:0008818">
    <property type="term" value="F:cobalamin 5'-phosphate synthase activity"/>
    <property type="evidence" value="ECO:0007669"/>
    <property type="project" value="UniProtKB-UniRule"/>
</dbReference>
<comment type="subcellular location">
    <subcellularLocation>
        <location evidence="2 19">Cell membrane</location>
        <topology evidence="2 19">Multi-pass membrane protein</topology>
    </subcellularLocation>
</comment>
<evidence type="ECO:0000256" key="13">
    <source>
        <dbReference type="ARBA" id="ARBA00023136"/>
    </source>
</evidence>
<evidence type="ECO:0000256" key="10">
    <source>
        <dbReference type="ARBA" id="ARBA00022692"/>
    </source>
</evidence>
<dbReference type="HAMAP" id="MF_00719">
    <property type="entry name" value="CobS"/>
    <property type="match status" value="1"/>
</dbReference>
<evidence type="ECO:0000256" key="14">
    <source>
        <dbReference type="ARBA" id="ARBA00025228"/>
    </source>
</evidence>
<dbReference type="GO" id="GO:0051073">
    <property type="term" value="F:adenosylcobinamide-GDP ribazoletransferase activity"/>
    <property type="evidence" value="ECO:0007669"/>
    <property type="project" value="UniProtKB-UniRule"/>
</dbReference>
<evidence type="ECO:0000256" key="19">
    <source>
        <dbReference type="HAMAP-Rule" id="MF_00719"/>
    </source>
</evidence>
<comment type="catalytic activity">
    <reaction evidence="18 19">
        <text>alpha-ribazole 5'-phosphate + adenosylcob(III)inamide-GDP = adenosylcob(III)alamin 5'-phosphate + GMP + H(+)</text>
        <dbReference type="Rhea" id="RHEA:23560"/>
        <dbReference type="ChEBI" id="CHEBI:15378"/>
        <dbReference type="ChEBI" id="CHEBI:57918"/>
        <dbReference type="ChEBI" id="CHEBI:58115"/>
        <dbReference type="ChEBI" id="CHEBI:60487"/>
        <dbReference type="ChEBI" id="CHEBI:60493"/>
        <dbReference type="EC" id="2.7.8.26"/>
    </reaction>
</comment>
<evidence type="ECO:0000256" key="9">
    <source>
        <dbReference type="ARBA" id="ARBA00022679"/>
    </source>
</evidence>
<sequence length="261" mass="29238">MSWFKGFLINLQFFSTIPIPLSLPMDKKHLERAIQTFPILGIVQGAIYAGLLYSLMEWTPFSPLAAAFVLWLATILLTGGIHLDGWIDSSDAFFSYRDQQKRLEIMKDPRTGAFGVLSVIVLLSARFFFLYEIINMIGDATYLLALAIPFLSRTVMGVLLVSVKPAKKEGLGALFKESSSQKTVWIYPVYLLGFVVLLLFNGLYSSLASYLLVAILIVLFLKQKIVEWFGGLTGDSLGASVELTEVLLWMTLWLLHYFAMG</sequence>
<evidence type="ECO:0000313" key="21">
    <source>
        <dbReference type="Proteomes" id="UP000032512"/>
    </source>
</evidence>
<feature type="transmembrane region" description="Helical" evidence="19">
    <location>
        <begin position="6"/>
        <end position="25"/>
    </location>
</feature>
<feature type="transmembrane region" description="Helical" evidence="19">
    <location>
        <begin position="68"/>
        <end position="87"/>
    </location>
</feature>
<evidence type="ECO:0000256" key="6">
    <source>
        <dbReference type="ARBA" id="ARBA00015850"/>
    </source>
</evidence>
<dbReference type="Proteomes" id="UP000032512">
    <property type="component" value="Unassembled WGS sequence"/>
</dbReference>